<dbReference type="OrthoDB" id="10033309at2759"/>
<evidence type="ECO:0000256" key="2">
    <source>
        <dbReference type="ARBA" id="ARBA00004245"/>
    </source>
</evidence>
<dbReference type="Pfam" id="PF01221">
    <property type="entry name" value="Dynein_light"/>
    <property type="match status" value="2"/>
</dbReference>
<comment type="subunit">
    <text evidence="13">Cytoplasmic dynein consists of two catalytic heavy chains (HCs) and a number of non-catalytic subunits which present intermediate chains (ICs), light intermediate chains (LICs) and light chains (LCs).</text>
</comment>
<dbReference type="FunFam" id="3.30.740.10:FF:000005">
    <property type="entry name" value="Dynein light chain"/>
    <property type="match status" value="1"/>
</dbReference>
<evidence type="ECO:0000256" key="9">
    <source>
        <dbReference type="ARBA" id="ARBA00023017"/>
    </source>
</evidence>
<evidence type="ECO:0000256" key="5">
    <source>
        <dbReference type="ARBA" id="ARBA00022490"/>
    </source>
</evidence>
<keyword evidence="6 13" id="KW-0493">Microtubule</keyword>
<dbReference type="InterPro" id="IPR037177">
    <property type="entry name" value="DLC_sf"/>
</dbReference>
<dbReference type="GO" id="GO:0005868">
    <property type="term" value="C:cytoplasmic dynein complex"/>
    <property type="evidence" value="ECO:0007669"/>
    <property type="project" value="TreeGrafter"/>
</dbReference>
<accession>A0A9W8G1D7</accession>
<keyword evidence="7" id="KW-0509">mRNA transport</keyword>
<keyword evidence="10 13" id="KW-0505">Motor protein</keyword>
<dbReference type="SUPFAM" id="SSF54648">
    <property type="entry name" value="DLC"/>
    <property type="match status" value="2"/>
</dbReference>
<dbReference type="PANTHER" id="PTHR11886:SF35">
    <property type="entry name" value="DYNEIN LIGHT CHAIN"/>
    <property type="match status" value="1"/>
</dbReference>
<name>A0A9W8G1D7_9FUNG</name>
<organism evidence="14 15">
    <name type="scientific">Coemansia spiralis</name>
    <dbReference type="NCBI Taxonomy" id="417178"/>
    <lineage>
        <taxon>Eukaryota</taxon>
        <taxon>Fungi</taxon>
        <taxon>Fungi incertae sedis</taxon>
        <taxon>Zoopagomycota</taxon>
        <taxon>Kickxellomycotina</taxon>
        <taxon>Kickxellomycetes</taxon>
        <taxon>Kickxellales</taxon>
        <taxon>Kickxellaceae</taxon>
        <taxon>Coemansia</taxon>
    </lineage>
</organism>
<dbReference type="GO" id="GO:0007017">
    <property type="term" value="P:microtubule-based process"/>
    <property type="evidence" value="ECO:0007669"/>
    <property type="project" value="InterPro"/>
</dbReference>
<dbReference type="AlphaFoldDB" id="A0A9W8G1D7"/>
<evidence type="ECO:0000256" key="7">
    <source>
        <dbReference type="ARBA" id="ARBA00022816"/>
    </source>
</evidence>
<dbReference type="GO" id="GO:0005874">
    <property type="term" value="C:microtubule"/>
    <property type="evidence" value="ECO:0007669"/>
    <property type="project" value="UniProtKB-KW"/>
</dbReference>
<protein>
    <recommendedName>
        <fullName evidence="13">Dynein light chain</fullName>
    </recommendedName>
</protein>
<evidence type="ECO:0000256" key="3">
    <source>
        <dbReference type="ARBA" id="ARBA00010156"/>
    </source>
</evidence>
<gene>
    <name evidence="14" type="ORF">GGI25_006402</name>
</gene>
<keyword evidence="12" id="KW-0539">Nucleus</keyword>
<evidence type="ECO:0000256" key="13">
    <source>
        <dbReference type="RuleBase" id="RU365010"/>
    </source>
</evidence>
<sequence>MSEFKLVIKSTDMSEERQKEVTDIALVAFEKQAQEKDISSFIKRECDKKFGSTWHVVVGRSFGSFVTHETGTFIYFYVNQLAVLLFNELKLVIKSTNMSEERQKEVADIALVALEKETREKDTSTFIKCECDKKFGSTWQVVVGRSFGSCHPRV</sequence>
<dbReference type="SMART" id="SM01375">
    <property type="entry name" value="Dynein_light"/>
    <property type="match status" value="2"/>
</dbReference>
<evidence type="ECO:0000256" key="1">
    <source>
        <dbReference type="ARBA" id="ARBA00004123"/>
    </source>
</evidence>
<evidence type="ECO:0000256" key="12">
    <source>
        <dbReference type="ARBA" id="ARBA00023242"/>
    </source>
</evidence>
<keyword evidence="9 13" id="KW-0243">Dynein</keyword>
<dbReference type="Proteomes" id="UP001151518">
    <property type="component" value="Unassembled WGS sequence"/>
</dbReference>
<dbReference type="EMBL" id="JANBTW010000187">
    <property type="protein sequence ID" value="KAJ2668623.1"/>
    <property type="molecule type" value="Genomic_DNA"/>
</dbReference>
<keyword evidence="5 13" id="KW-0963">Cytoplasm</keyword>
<dbReference type="GO" id="GO:0005634">
    <property type="term" value="C:nucleus"/>
    <property type="evidence" value="ECO:0007669"/>
    <property type="project" value="UniProtKB-SubCell"/>
</dbReference>
<keyword evidence="11 13" id="KW-0206">Cytoskeleton</keyword>
<dbReference type="GO" id="GO:0045505">
    <property type="term" value="F:dynein intermediate chain binding"/>
    <property type="evidence" value="ECO:0007669"/>
    <property type="project" value="TreeGrafter"/>
</dbReference>
<dbReference type="CDD" id="cd21452">
    <property type="entry name" value="DLC-like_DYNLL1_DYNLL2"/>
    <property type="match status" value="1"/>
</dbReference>
<evidence type="ECO:0000256" key="4">
    <source>
        <dbReference type="ARBA" id="ARBA00022448"/>
    </source>
</evidence>
<dbReference type="InterPro" id="IPR001372">
    <property type="entry name" value="Dynein_light_chain_typ-1/2"/>
</dbReference>
<dbReference type="Gene3D" id="3.30.740.10">
    <property type="entry name" value="Protein Inhibitor Of Neuronal Nitric Oxide Synthase"/>
    <property type="match status" value="2"/>
</dbReference>
<dbReference type="PROSITE" id="PS01239">
    <property type="entry name" value="DYNEIN_LIGHT_1"/>
    <property type="match status" value="1"/>
</dbReference>
<evidence type="ECO:0000313" key="15">
    <source>
        <dbReference type="Proteomes" id="UP001151518"/>
    </source>
</evidence>
<evidence type="ECO:0000256" key="6">
    <source>
        <dbReference type="ARBA" id="ARBA00022701"/>
    </source>
</evidence>
<dbReference type="GO" id="GO:0051028">
    <property type="term" value="P:mRNA transport"/>
    <property type="evidence" value="ECO:0007669"/>
    <property type="project" value="UniProtKB-KW"/>
</dbReference>
<dbReference type="PANTHER" id="PTHR11886">
    <property type="entry name" value="DYNEIN LIGHT CHAIN"/>
    <property type="match status" value="1"/>
</dbReference>
<evidence type="ECO:0000256" key="8">
    <source>
        <dbReference type="ARBA" id="ARBA00022927"/>
    </source>
</evidence>
<comment type="caution">
    <text evidence="14">The sequence shown here is derived from an EMBL/GenBank/DDBJ whole genome shotgun (WGS) entry which is preliminary data.</text>
</comment>
<keyword evidence="8" id="KW-0653">Protein transport</keyword>
<evidence type="ECO:0000313" key="14">
    <source>
        <dbReference type="EMBL" id="KAJ2668623.1"/>
    </source>
</evidence>
<evidence type="ECO:0000256" key="10">
    <source>
        <dbReference type="ARBA" id="ARBA00023175"/>
    </source>
</evidence>
<evidence type="ECO:0000256" key="11">
    <source>
        <dbReference type="ARBA" id="ARBA00023212"/>
    </source>
</evidence>
<dbReference type="InterPro" id="IPR019763">
    <property type="entry name" value="Dynein_light_1/2_CS"/>
</dbReference>
<keyword evidence="4 13" id="KW-0813">Transport</keyword>
<reference evidence="14" key="1">
    <citation type="submission" date="2022-07" db="EMBL/GenBank/DDBJ databases">
        <title>Phylogenomic reconstructions and comparative analyses of Kickxellomycotina fungi.</title>
        <authorList>
            <person name="Reynolds N.K."/>
            <person name="Stajich J.E."/>
            <person name="Barry K."/>
            <person name="Grigoriev I.V."/>
            <person name="Crous P."/>
            <person name="Smith M.E."/>
        </authorList>
    </citation>
    <scope>NUCLEOTIDE SEQUENCE</scope>
    <source>
        <strain evidence="14">NRRL 3115</strain>
    </source>
</reference>
<comment type="similarity">
    <text evidence="3 13">Belongs to the dynein light chain family.</text>
</comment>
<comment type="function">
    <text evidence="13">Acts as one of several non-catalytic accessory components of the cytoplasmic dynein complex that are thought to be involved in linking dynein to cargos and to adapter proteins that regulate dynein function. Cytoplasmic dynein acts as a motor for the intracellular retrograde motility of vesicles and organelles along microtubules. May play a role in changing or maintaining the spatial distribution of cytoskeletal structures.</text>
</comment>
<dbReference type="GO" id="GO:0015031">
    <property type="term" value="P:protein transport"/>
    <property type="evidence" value="ECO:0007669"/>
    <property type="project" value="UniProtKB-KW"/>
</dbReference>
<comment type="subcellular location">
    <subcellularLocation>
        <location evidence="2 13">Cytoplasm</location>
        <location evidence="2 13">Cytoskeleton</location>
    </subcellularLocation>
    <subcellularLocation>
        <location evidence="1">Nucleus</location>
    </subcellularLocation>
</comment>
<proteinExistence type="inferred from homology"/>